<comment type="function">
    <text evidence="4">Catalyzes two steps in the biosynthesis of coenzyme A. In the first step cysteine is conjugated to 4'-phosphopantothenate to form 4-phosphopantothenoylcysteine, in the latter compound is decarboxylated to form 4'-phosphopantotheine.</text>
</comment>
<feature type="region of interest" description="Phosphopantothenate--cysteine ligase" evidence="3">
    <location>
        <begin position="189"/>
        <end position="405"/>
    </location>
</feature>
<dbReference type="GO" id="GO:0004633">
    <property type="term" value="F:phosphopantothenoylcysteine decarboxylase activity"/>
    <property type="evidence" value="ECO:0007669"/>
    <property type="project" value="UniProtKB-UniRule"/>
</dbReference>
<dbReference type="Pfam" id="PF04127">
    <property type="entry name" value="DFP"/>
    <property type="match status" value="1"/>
</dbReference>
<comment type="similarity">
    <text evidence="3 4">In the N-terminal section; belongs to the HFCD (homo-oligomeric flavin containing Cys decarboxylase) superfamily.</text>
</comment>
<evidence type="ECO:0000256" key="2">
    <source>
        <dbReference type="ARBA" id="ARBA00023239"/>
    </source>
</evidence>
<keyword evidence="3" id="KW-0511">Multifunctional enzyme</keyword>
<gene>
    <name evidence="3 7" type="primary">coaBC</name>
    <name evidence="7" type="ORF">ENW48_00985</name>
</gene>
<comment type="pathway">
    <text evidence="3 4">Cofactor biosynthesis; coenzyme A biosynthesis; CoA from (R)-pantothenate: step 3/5.</text>
</comment>
<accession>A0A7C5EKP8</accession>
<dbReference type="EC" id="4.1.1.36" evidence="3"/>
<evidence type="ECO:0000256" key="4">
    <source>
        <dbReference type="RuleBase" id="RU364078"/>
    </source>
</evidence>
<feature type="binding site" evidence="3">
    <location>
        <begin position="303"/>
        <end position="306"/>
    </location>
    <ligand>
        <name>CTP</name>
        <dbReference type="ChEBI" id="CHEBI:37563"/>
    </ligand>
</feature>
<evidence type="ECO:0000313" key="7">
    <source>
        <dbReference type="EMBL" id="HGZ10776.1"/>
    </source>
</evidence>
<feature type="region of interest" description="Phosphopantothenoylcysteine decarboxylase" evidence="3">
    <location>
        <begin position="1"/>
        <end position="188"/>
    </location>
</feature>
<evidence type="ECO:0000259" key="5">
    <source>
        <dbReference type="Pfam" id="PF02441"/>
    </source>
</evidence>
<comment type="catalytic activity">
    <reaction evidence="3 4">
        <text>(R)-4'-phosphopantothenate + L-cysteine + CTP = N-[(R)-4-phosphopantothenoyl]-L-cysteine + CMP + diphosphate + H(+)</text>
        <dbReference type="Rhea" id="RHEA:19397"/>
        <dbReference type="ChEBI" id="CHEBI:10986"/>
        <dbReference type="ChEBI" id="CHEBI:15378"/>
        <dbReference type="ChEBI" id="CHEBI:33019"/>
        <dbReference type="ChEBI" id="CHEBI:35235"/>
        <dbReference type="ChEBI" id="CHEBI:37563"/>
        <dbReference type="ChEBI" id="CHEBI:59458"/>
        <dbReference type="ChEBI" id="CHEBI:60377"/>
        <dbReference type="EC" id="6.3.2.5"/>
    </reaction>
</comment>
<dbReference type="InterPro" id="IPR005252">
    <property type="entry name" value="CoaBC"/>
</dbReference>
<dbReference type="InterPro" id="IPR035929">
    <property type="entry name" value="CoaB-like_sf"/>
</dbReference>
<comment type="catalytic activity">
    <reaction evidence="3 4">
        <text>N-[(R)-4-phosphopantothenoyl]-L-cysteine + H(+) = (R)-4'-phosphopantetheine + CO2</text>
        <dbReference type="Rhea" id="RHEA:16793"/>
        <dbReference type="ChEBI" id="CHEBI:15378"/>
        <dbReference type="ChEBI" id="CHEBI:16526"/>
        <dbReference type="ChEBI" id="CHEBI:59458"/>
        <dbReference type="ChEBI" id="CHEBI:61723"/>
        <dbReference type="EC" id="4.1.1.36"/>
    </reaction>
</comment>
<protein>
    <recommendedName>
        <fullName evidence="3">Coenzyme A biosynthesis bifunctional protein CoaBC</fullName>
    </recommendedName>
    <alternativeName>
        <fullName evidence="3">DNA/pantothenate metabolism flavoprotein</fullName>
    </alternativeName>
    <alternativeName>
        <fullName evidence="3">Phosphopantothenoylcysteine synthetase/decarboxylase</fullName>
        <shortName evidence="3">PPCS-PPCDC</shortName>
    </alternativeName>
    <domain>
        <recommendedName>
            <fullName evidence="3">Phosphopantothenoylcysteine decarboxylase</fullName>
            <shortName evidence="3">PPC decarboxylase</shortName>
            <shortName evidence="3">PPC-DC</shortName>
            <ecNumber evidence="3">4.1.1.36</ecNumber>
        </recommendedName>
        <alternativeName>
            <fullName evidence="3">CoaC</fullName>
        </alternativeName>
    </domain>
    <domain>
        <recommendedName>
            <fullName evidence="3">Phosphopantothenate--cysteine ligase</fullName>
            <ecNumber evidence="3">6.3.2.5</ecNumber>
        </recommendedName>
        <alternativeName>
            <fullName evidence="3">CoaB</fullName>
        </alternativeName>
        <alternativeName>
            <fullName evidence="3">Phosphopantothenoylcysteine synthetase</fullName>
            <shortName evidence="3">PPC synthetase</shortName>
            <shortName evidence="3">PPC-S</shortName>
        </alternativeName>
    </domain>
</protein>
<sequence>MTFEDKRILLGVSGGIAAYKAAELARRLAAAGAQVKVVMTKSAQEFVGPMTFAGLTGQPVATQLFGDKVNPLEHIFLGQQVDAIVVAPATANLIGKVASGIGDDLLTTILLAATRPVLLCPAMNCEMWANPVVRENVARLRNRGLEVLDPDCGSLACGVLGHGRLPEIDTIFEALARLVTPQDLPGRQILVTAGPTHEDLDPVRFITNRSSGKMGYALAKVAWRRGARVTLVTGPTFLPDPYGVEIVRVRTAVEMLQEVWQRFPQSEALLMAAAVGDYRAESLSAQKMKRGPQAQKVNLVQNPDILMEISRLKKHQVVVGFAAETGNLVAEANRKLREKNLDLIVANEVGRPDSGFAVDTNEVTLLGRDEEPQQLPLLTKEQVAQRILDWVVRKLPAREAEGLLV</sequence>
<feature type="binding site" evidence="3">
    <location>
        <position position="287"/>
    </location>
    <ligand>
        <name>CTP</name>
        <dbReference type="ChEBI" id="CHEBI:37563"/>
    </ligand>
</feature>
<comment type="caution">
    <text evidence="7">The sequence shown here is derived from an EMBL/GenBank/DDBJ whole genome shotgun (WGS) entry which is preliminary data.</text>
</comment>
<dbReference type="SUPFAM" id="SSF52507">
    <property type="entry name" value="Homo-oligomeric flavin-containing Cys decarboxylases, HFCD"/>
    <property type="match status" value="1"/>
</dbReference>
<dbReference type="InterPro" id="IPR036551">
    <property type="entry name" value="Flavin_trans-like"/>
</dbReference>
<dbReference type="GO" id="GO:0010181">
    <property type="term" value="F:FMN binding"/>
    <property type="evidence" value="ECO:0007669"/>
    <property type="project" value="UniProtKB-UniRule"/>
</dbReference>
<dbReference type="SUPFAM" id="SSF102645">
    <property type="entry name" value="CoaB-like"/>
    <property type="match status" value="1"/>
</dbReference>
<feature type="binding site" evidence="3">
    <location>
        <position position="321"/>
    </location>
    <ligand>
        <name>CTP</name>
        <dbReference type="ChEBI" id="CHEBI:37563"/>
    </ligand>
</feature>
<proteinExistence type="inferred from homology"/>
<dbReference type="Pfam" id="PF02441">
    <property type="entry name" value="Flavoprotein"/>
    <property type="match status" value="1"/>
</dbReference>
<keyword evidence="1 3" id="KW-0210">Decarboxylase</keyword>
<feature type="domain" description="Flavoprotein" evidence="5">
    <location>
        <begin position="6"/>
        <end position="176"/>
    </location>
</feature>
<dbReference type="AlphaFoldDB" id="A0A7C5EKP8"/>
<dbReference type="PANTHER" id="PTHR14359:SF6">
    <property type="entry name" value="PHOSPHOPANTOTHENOYLCYSTEINE DECARBOXYLASE"/>
    <property type="match status" value="1"/>
</dbReference>
<keyword evidence="3 4" id="KW-0285">Flavoprotein</keyword>
<feature type="binding site" evidence="3">
    <location>
        <position position="339"/>
    </location>
    <ligand>
        <name>CTP</name>
        <dbReference type="ChEBI" id="CHEBI:37563"/>
    </ligand>
</feature>
<dbReference type="EMBL" id="DTKJ01000011">
    <property type="protein sequence ID" value="HGZ10776.1"/>
    <property type="molecule type" value="Genomic_DNA"/>
</dbReference>
<reference evidence="7" key="1">
    <citation type="journal article" date="2020" name="mSystems">
        <title>Genome- and Community-Level Interaction Insights into Carbon Utilization and Element Cycling Functions of Hydrothermarchaeota in Hydrothermal Sediment.</title>
        <authorList>
            <person name="Zhou Z."/>
            <person name="Liu Y."/>
            <person name="Xu W."/>
            <person name="Pan J."/>
            <person name="Luo Z.H."/>
            <person name="Li M."/>
        </authorList>
    </citation>
    <scope>NUCLEOTIDE SEQUENCE [LARGE SCALE GENOMIC DNA]</scope>
    <source>
        <strain evidence="7">SpSt-853</strain>
    </source>
</reference>
<keyword evidence="3 4" id="KW-0436">Ligase</keyword>
<comment type="similarity">
    <text evidence="3 4">In the C-terminal section; belongs to the PPC synthetase family.</text>
</comment>
<dbReference type="Gene3D" id="3.40.50.1950">
    <property type="entry name" value="Flavin prenyltransferase-like"/>
    <property type="match status" value="1"/>
</dbReference>
<dbReference type="GO" id="GO:0004632">
    <property type="term" value="F:phosphopantothenate--cysteine ligase activity"/>
    <property type="evidence" value="ECO:0007669"/>
    <property type="project" value="UniProtKB-UniRule"/>
</dbReference>
<dbReference type="InterPro" id="IPR003382">
    <property type="entry name" value="Flavoprotein"/>
</dbReference>
<keyword evidence="3" id="KW-0479">Metal-binding</keyword>
<keyword evidence="3" id="KW-0460">Magnesium</keyword>
<dbReference type="UniPathway" id="UPA00241">
    <property type="reaction ID" value="UER00353"/>
</dbReference>
<dbReference type="PANTHER" id="PTHR14359">
    <property type="entry name" value="HOMO-OLIGOMERIC FLAVIN CONTAINING CYS DECARBOXYLASE FAMILY"/>
    <property type="match status" value="1"/>
</dbReference>
<comment type="pathway">
    <text evidence="3 4">Cofactor biosynthesis; coenzyme A biosynthesis; CoA from (R)-pantothenate: step 2/5.</text>
</comment>
<dbReference type="NCBIfam" id="TIGR00521">
    <property type="entry name" value="coaBC_dfp"/>
    <property type="match status" value="1"/>
</dbReference>
<dbReference type="Gene3D" id="3.40.50.10300">
    <property type="entry name" value="CoaB-like"/>
    <property type="match status" value="1"/>
</dbReference>
<comment type="function">
    <text evidence="3">Catalyzes two sequential steps in the biosynthesis of coenzyme A. In the first step cysteine is conjugated to 4'-phosphopantothenate to form 4-phosphopantothenoylcysteine. In the second step the latter compound is decarboxylated to form 4'-phosphopantotheine.</text>
</comment>
<dbReference type="EC" id="6.3.2.5" evidence="3"/>
<dbReference type="GO" id="GO:0015941">
    <property type="term" value="P:pantothenate catabolic process"/>
    <property type="evidence" value="ECO:0007669"/>
    <property type="project" value="InterPro"/>
</dbReference>
<comment type="cofactor">
    <cofactor evidence="3">
        <name>FMN</name>
        <dbReference type="ChEBI" id="CHEBI:58210"/>
    </cofactor>
    <text evidence="3">Binds 1 FMN per subunit.</text>
</comment>
<feature type="domain" description="DNA/pantothenate metabolism flavoprotein C-terminal" evidence="6">
    <location>
        <begin position="185"/>
        <end position="392"/>
    </location>
</feature>
<keyword evidence="2 3" id="KW-0456">Lyase</keyword>
<keyword evidence="3 4" id="KW-0288">FMN</keyword>
<feature type="binding site" evidence="3">
    <location>
        <position position="335"/>
    </location>
    <ligand>
        <name>CTP</name>
        <dbReference type="ChEBI" id="CHEBI:37563"/>
    </ligand>
</feature>
<dbReference type="HAMAP" id="MF_02225">
    <property type="entry name" value="CoaBC"/>
    <property type="match status" value="1"/>
</dbReference>
<dbReference type="GO" id="GO:0046872">
    <property type="term" value="F:metal ion binding"/>
    <property type="evidence" value="ECO:0007669"/>
    <property type="project" value="UniProtKB-KW"/>
</dbReference>
<name>A0A7C5EKP8_9BACT</name>
<feature type="active site" description="Proton donor" evidence="3">
    <location>
        <position position="157"/>
    </location>
</feature>
<dbReference type="GO" id="GO:0015937">
    <property type="term" value="P:coenzyme A biosynthetic process"/>
    <property type="evidence" value="ECO:0007669"/>
    <property type="project" value="UniProtKB-UniRule"/>
</dbReference>
<comment type="cofactor">
    <cofactor evidence="3">
        <name>Mg(2+)</name>
        <dbReference type="ChEBI" id="CHEBI:18420"/>
    </cofactor>
</comment>
<comment type="caution">
    <text evidence="3">Lacks conserved residue(s) required for the propagation of feature annotation.</text>
</comment>
<evidence type="ECO:0000259" key="6">
    <source>
        <dbReference type="Pfam" id="PF04127"/>
    </source>
</evidence>
<evidence type="ECO:0000256" key="3">
    <source>
        <dbReference type="HAMAP-Rule" id="MF_02225"/>
    </source>
</evidence>
<organism evidence="7">
    <name type="scientific">Desulfobacca acetoxidans</name>
    <dbReference type="NCBI Taxonomy" id="60893"/>
    <lineage>
        <taxon>Bacteria</taxon>
        <taxon>Pseudomonadati</taxon>
        <taxon>Thermodesulfobacteriota</taxon>
        <taxon>Desulfobaccia</taxon>
        <taxon>Desulfobaccales</taxon>
        <taxon>Desulfobaccaceae</taxon>
        <taxon>Desulfobacca</taxon>
    </lineage>
</organism>
<dbReference type="GO" id="GO:0071513">
    <property type="term" value="C:phosphopantothenoylcysteine decarboxylase complex"/>
    <property type="evidence" value="ECO:0007669"/>
    <property type="project" value="TreeGrafter"/>
</dbReference>
<feature type="binding site" evidence="3">
    <location>
        <position position="277"/>
    </location>
    <ligand>
        <name>CTP</name>
        <dbReference type="ChEBI" id="CHEBI:37563"/>
    </ligand>
</feature>
<evidence type="ECO:0000256" key="1">
    <source>
        <dbReference type="ARBA" id="ARBA00022793"/>
    </source>
</evidence>
<dbReference type="InterPro" id="IPR007085">
    <property type="entry name" value="DNA/pantothenate-metab_flavo_C"/>
</dbReference>